<evidence type="ECO:0000256" key="2">
    <source>
        <dbReference type="ARBA" id="ARBA00022670"/>
    </source>
</evidence>
<dbReference type="InterPro" id="IPR038765">
    <property type="entry name" value="Papain-like_cys_pep_sf"/>
</dbReference>
<evidence type="ECO:0000313" key="8">
    <source>
        <dbReference type="Proteomes" id="UP000288805"/>
    </source>
</evidence>
<evidence type="ECO:0000256" key="3">
    <source>
        <dbReference type="ARBA" id="ARBA00022801"/>
    </source>
</evidence>
<dbReference type="GO" id="GO:0006508">
    <property type="term" value="P:proteolysis"/>
    <property type="evidence" value="ECO:0007669"/>
    <property type="project" value="UniProtKB-KW"/>
</dbReference>
<keyword evidence="2" id="KW-0645">Protease</keyword>
<proteinExistence type="inferred from homology"/>
<name>A0A438KJK3_VITVI</name>
<evidence type="ECO:0000256" key="1">
    <source>
        <dbReference type="ARBA" id="ARBA00005234"/>
    </source>
</evidence>
<dbReference type="PANTHER" id="PTHR31470">
    <property type="entry name" value="CYSTEINE PROTEINASES SUPERFAMILY PROTEIN-RELATED-RELATED"/>
    <property type="match status" value="1"/>
</dbReference>
<organism evidence="7 8">
    <name type="scientific">Vitis vinifera</name>
    <name type="common">Grape</name>
    <dbReference type="NCBI Taxonomy" id="29760"/>
    <lineage>
        <taxon>Eukaryota</taxon>
        <taxon>Viridiplantae</taxon>
        <taxon>Streptophyta</taxon>
        <taxon>Embryophyta</taxon>
        <taxon>Tracheophyta</taxon>
        <taxon>Spermatophyta</taxon>
        <taxon>Magnoliopsida</taxon>
        <taxon>eudicotyledons</taxon>
        <taxon>Gunneridae</taxon>
        <taxon>Pentapetalae</taxon>
        <taxon>rosids</taxon>
        <taxon>Vitales</taxon>
        <taxon>Vitaceae</taxon>
        <taxon>Viteae</taxon>
        <taxon>Vitis</taxon>
    </lineage>
</organism>
<feature type="region of interest" description="Disordered" evidence="5">
    <location>
        <begin position="81"/>
        <end position="103"/>
    </location>
</feature>
<dbReference type="PROSITE" id="PS50600">
    <property type="entry name" value="ULP_PROTEASE"/>
    <property type="match status" value="1"/>
</dbReference>
<reference evidence="7 8" key="1">
    <citation type="journal article" date="2018" name="PLoS Genet.">
        <title>Population sequencing reveals clonal diversity and ancestral inbreeding in the grapevine cultivar Chardonnay.</title>
        <authorList>
            <person name="Roach M.J."/>
            <person name="Johnson D.L."/>
            <person name="Bohlmann J."/>
            <person name="van Vuuren H.J."/>
            <person name="Jones S.J."/>
            <person name="Pretorius I.S."/>
            <person name="Schmidt S.A."/>
            <person name="Borneman A.R."/>
        </authorList>
    </citation>
    <scope>NUCLEOTIDE SEQUENCE [LARGE SCALE GENOMIC DNA]</scope>
    <source>
        <strain evidence="8">cv. Chardonnay</strain>
        <tissue evidence="7">Leaf</tissue>
    </source>
</reference>
<keyword evidence="3" id="KW-0378">Hydrolase</keyword>
<dbReference type="InterPro" id="IPR003653">
    <property type="entry name" value="Peptidase_C48_C"/>
</dbReference>
<keyword evidence="4" id="KW-0175">Coiled coil</keyword>
<dbReference type="Proteomes" id="UP000288805">
    <property type="component" value="Unassembled WGS sequence"/>
</dbReference>
<evidence type="ECO:0000259" key="6">
    <source>
        <dbReference type="PROSITE" id="PS50600"/>
    </source>
</evidence>
<evidence type="ECO:0000313" key="7">
    <source>
        <dbReference type="EMBL" id="RVX21385.1"/>
    </source>
</evidence>
<comment type="similarity">
    <text evidence="1">Belongs to the peptidase C48 family.</text>
</comment>
<dbReference type="GO" id="GO:0008234">
    <property type="term" value="F:cysteine-type peptidase activity"/>
    <property type="evidence" value="ECO:0007669"/>
    <property type="project" value="InterPro"/>
</dbReference>
<gene>
    <name evidence="7" type="ORF">CK203_001871</name>
</gene>
<feature type="compositionally biased region" description="Basic and acidic residues" evidence="5">
    <location>
        <begin position="91"/>
        <end position="102"/>
    </location>
</feature>
<comment type="caution">
    <text evidence="7">The sequence shown here is derived from an EMBL/GenBank/DDBJ whole genome shotgun (WGS) entry which is preliminary data.</text>
</comment>
<evidence type="ECO:0000256" key="4">
    <source>
        <dbReference type="SAM" id="Coils"/>
    </source>
</evidence>
<accession>A0A438KJK3</accession>
<dbReference type="Pfam" id="PF02902">
    <property type="entry name" value="Peptidase_C48"/>
    <property type="match status" value="1"/>
</dbReference>
<feature type="coiled-coil region" evidence="4">
    <location>
        <begin position="147"/>
        <end position="177"/>
    </location>
</feature>
<protein>
    <recommendedName>
        <fullName evidence="6">Ubiquitin-like protease family profile domain-containing protein</fullName>
    </recommendedName>
</protein>
<evidence type="ECO:0000256" key="5">
    <source>
        <dbReference type="SAM" id="MobiDB-lite"/>
    </source>
</evidence>
<dbReference type="EMBL" id="QGNW01000005">
    <property type="protein sequence ID" value="RVX21385.1"/>
    <property type="molecule type" value="Genomic_DNA"/>
</dbReference>
<sequence length="464" mass="53858">MEWVWAYEAIPLIGLKYATRVSERYPRILNWSATSAPRSTEVENVFLEPHLTFHSFLTPTLEEQQQDYYKHVDKQGASAEMLHQSNASQDAKNDDLRHEKSSSDTAAYVAAATAAMAEETTNDAITPSIEKLWMEFVKFRQSSELNFNHLKKEIEGLNLKMDELKQLLLEVKSSNEEHGMHDTRFRKSSTKENDNNMGFDFQTGIFEDVTDDEVERNDIPMDVNIDMEASRNLQLAEKHMTKELKDDYSIDDPVIDIAKLFDPTKRKKLRKEIEKPLTSFDPLHPISGEALESFQKWMSDDQGSTIDIDYMHIDKKWFQSLSNHGSWLADTKNAQARWIKHGKKWNQFKLLENDILIDYANGLQPLYSVKWPDVDIVYVPINVRASHWVLGVVHLHRRIIYVYDSLMGINNNARLQVAIKPLAKLLPHILNAIAYYGFHGDTKVNYQEWEIERLQDIPQQEMSK</sequence>
<dbReference type="SUPFAM" id="SSF54001">
    <property type="entry name" value="Cysteine proteinases"/>
    <property type="match status" value="1"/>
</dbReference>
<feature type="domain" description="Ubiquitin-like protease family profile" evidence="6">
    <location>
        <begin position="267"/>
        <end position="464"/>
    </location>
</feature>
<dbReference type="Gene3D" id="3.40.395.10">
    <property type="entry name" value="Adenoviral Proteinase, Chain A"/>
    <property type="match status" value="1"/>
</dbReference>
<dbReference type="AlphaFoldDB" id="A0A438KJK3"/>
<dbReference type="PANTHER" id="PTHR31470:SF53">
    <property type="entry name" value="CYSTEINE PROTEINASES SUPERFAMILY PROTEIN-RELATED"/>
    <property type="match status" value="1"/>
</dbReference>